<dbReference type="Proteomes" id="UP000004198">
    <property type="component" value="Unassembled WGS sequence"/>
</dbReference>
<evidence type="ECO:0000313" key="2">
    <source>
        <dbReference type="Proteomes" id="UP000004198"/>
    </source>
</evidence>
<reference evidence="1 2" key="1">
    <citation type="submission" date="2009-06" db="EMBL/GenBank/DDBJ databases">
        <title>The draft genome of Clostridium carboxidivorans P7.</title>
        <authorList>
            <consortium name="US DOE Joint Genome Institute (JGI-PGF)"/>
            <person name="Lucas S."/>
            <person name="Copeland A."/>
            <person name="Lapidus A."/>
            <person name="Glavina del Rio T."/>
            <person name="Tice H."/>
            <person name="Bruce D."/>
            <person name="Goodwin L."/>
            <person name="Pitluck S."/>
            <person name="Larimer F."/>
            <person name="Land M.L."/>
            <person name="Hauser L."/>
            <person name="Hemme C.L."/>
        </authorList>
    </citation>
    <scope>NUCLEOTIDE SEQUENCE [LARGE SCALE GENOMIC DNA]</scope>
    <source>
        <strain evidence="1 2">P7</strain>
    </source>
</reference>
<comment type="caution">
    <text evidence="1">The sequence shown here is derived from an EMBL/GenBank/DDBJ whole genome shotgun (WGS) entry which is preliminary data.</text>
</comment>
<dbReference type="EMBL" id="ACVI01000030">
    <property type="protein sequence ID" value="EET87410.1"/>
    <property type="molecule type" value="Genomic_DNA"/>
</dbReference>
<dbReference type="KEGG" id="cck:Ccar_13375"/>
<dbReference type="PATRIC" id="fig|536227.13.peg.2802"/>
<proteinExistence type="predicted"/>
<evidence type="ECO:0000313" key="1">
    <source>
        <dbReference type="EMBL" id="EET87410.1"/>
    </source>
</evidence>
<keyword evidence="2" id="KW-1185">Reference proteome</keyword>
<dbReference type="STRING" id="536227.Ccar_13375"/>
<organism evidence="1 2">
    <name type="scientific">Clostridium carboxidivorans P7</name>
    <dbReference type="NCBI Taxonomy" id="536227"/>
    <lineage>
        <taxon>Bacteria</taxon>
        <taxon>Bacillati</taxon>
        <taxon>Bacillota</taxon>
        <taxon>Clostridia</taxon>
        <taxon>Eubacteriales</taxon>
        <taxon>Clostridiaceae</taxon>
        <taxon>Clostridium</taxon>
    </lineage>
</organism>
<name>C6PTI0_9CLOT</name>
<accession>C6PTI0</accession>
<sequence>MKANEILEKVYKTVDKIIKERFKSLSFNRCIEGRIIKRNNDGTYQVNINDKESRVQEKKEVYYKNGDLVDILIRNGNYSDKYILWKK</sequence>
<protein>
    <submittedName>
        <fullName evidence="1">Uncharacterized protein</fullName>
    </submittedName>
</protein>
<dbReference type="RefSeq" id="WP_007060982.1">
    <property type="nucleotide sequence ID" value="NZ_ACVI01000030.1"/>
</dbReference>
<dbReference type="AlphaFoldDB" id="C6PTI0"/>
<gene>
    <name evidence="1" type="ORF">CcarbDRAFT_2097</name>
</gene>